<reference evidence="2 3" key="1">
    <citation type="submission" date="2016-07" db="EMBL/GenBank/DDBJ databases">
        <title>Pervasive Adenine N6-methylation of Active Genes in Fungi.</title>
        <authorList>
            <consortium name="DOE Joint Genome Institute"/>
            <person name="Mondo S.J."/>
            <person name="Dannebaum R.O."/>
            <person name="Kuo R.C."/>
            <person name="Labutti K."/>
            <person name="Haridas S."/>
            <person name="Kuo A."/>
            <person name="Salamov A."/>
            <person name="Ahrendt S.R."/>
            <person name="Lipzen A."/>
            <person name="Sullivan W."/>
            <person name="Andreopoulos W.B."/>
            <person name="Clum A."/>
            <person name="Lindquist E."/>
            <person name="Daum C."/>
            <person name="Ramamoorthy G.K."/>
            <person name="Gryganskyi A."/>
            <person name="Culley D."/>
            <person name="Magnuson J.K."/>
            <person name="James T.Y."/>
            <person name="O'Malley M.A."/>
            <person name="Stajich J.E."/>
            <person name="Spatafora J.W."/>
            <person name="Visel A."/>
            <person name="Grigoriev I.V."/>
        </authorList>
    </citation>
    <scope>NUCLEOTIDE SEQUENCE [LARGE SCALE GENOMIC DNA]</scope>
    <source>
        <strain evidence="2 3">68-887.2</strain>
    </source>
</reference>
<accession>A0A1Y2B6Y1</accession>
<dbReference type="AlphaFoldDB" id="A0A1Y2B6Y1"/>
<protein>
    <submittedName>
        <fullName evidence="2">Uncharacterized protein</fullName>
    </submittedName>
</protein>
<dbReference type="PANTHER" id="PTHR35020:SF2">
    <property type="entry name" value="N-ACETYLGLUCOSAMINE-INDUCED PROTEIN 1"/>
    <property type="match status" value="1"/>
</dbReference>
<dbReference type="STRING" id="71784.A0A1Y2B6Y1"/>
<dbReference type="GO" id="GO:0005737">
    <property type="term" value="C:cytoplasm"/>
    <property type="evidence" value="ECO:0007669"/>
    <property type="project" value="TreeGrafter"/>
</dbReference>
<dbReference type="EMBL" id="MCFC01000021">
    <property type="protein sequence ID" value="ORY30227.1"/>
    <property type="molecule type" value="Genomic_DNA"/>
</dbReference>
<evidence type="ECO:0000313" key="3">
    <source>
        <dbReference type="Proteomes" id="UP000193986"/>
    </source>
</evidence>
<gene>
    <name evidence="2" type="ORF">BCR39DRAFT_530056</name>
</gene>
<feature type="compositionally biased region" description="Low complexity" evidence="1">
    <location>
        <begin position="13"/>
        <end position="35"/>
    </location>
</feature>
<dbReference type="Proteomes" id="UP000193986">
    <property type="component" value="Unassembled WGS sequence"/>
</dbReference>
<feature type="region of interest" description="Disordered" evidence="1">
    <location>
        <begin position="238"/>
        <end position="266"/>
    </location>
</feature>
<dbReference type="Pfam" id="PF12239">
    <property type="entry name" value="DUF3605"/>
    <property type="match status" value="2"/>
</dbReference>
<sequence>MPNPTLIIPTNDPATAKPSISSSTSPSTSSSAPKARQTEVIWNSDTRYPGPKVFHPPEEIGGLPTQEELDGFPRMFSWGELKEILQSRDLEQLMRNKALQQRYDEWMAGMKVVYGSTEYYLKNVRLPWNRSGPVEPTYDLSTSLDKPKASADSTKSKTDQDVSPPQPDGDVSTANLTPATSPKSIKTNANLSKLNIQSTPYLSTPTPGRGSAPVSGTSTPSSAGFVSLASLKLVNGKLRSARSTPRPADTPATISSDDDDDEDAEDPIYLKWDDSKGLDEANFAVLPNDWPYNIPYGVRHYCVWCRIPIAHPELVNYDPALWAGIEEQGLLGFTGVTPVLDLAFPPSPTSPASANPSHQVNTTDSAGRAKFIKKLERHQWYSADVAYGGQEAKKWAGVEVESPGGKEVGRMVKGLWDERGWECLWFVNPPRLQSVPGFSHFHVFARRKTPEEIDAAEVAFAKPKQADKEPVTP</sequence>
<keyword evidence="3" id="KW-1185">Reference proteome</keyword>
<dbReference type="GO" id="GO:0006044">
    <property type="term" value="P:N-acetylglucosamine metabolic process"/>
    <property type="evidence" value="ECO:0007669"/>
    <property type="project" value="TreeGrafter"/>
</dbReference>
<feature type="compositionally biased region" description="Basic and acidic residues" evidence="1">
    <location>
        <begin position="145"/>
        <end position="160"/>
    </location>
</feature>
<evidence type="ECO:0000313" key="2">
    <source>
        <dbReference type="EMBL" id="ORY30227.1"/>
    </source>
</evidence>
<feature type="region of interest" description="Disordered" evidence="1">
    <location>
        <begin position="131"/>
        <end position="220"/>
    </location>
</feature>
<dbReference type="InterPro" id="IPR022036">
    <property type="entry name" value="DUF3605"/>
</dbReference>
<feature type="compositionally biased region" description="Acidic residues" evidence="1">
    <location>
        <begin position="256"/>
        <end position="266"/>
    </location>
</feature>
<organism evidence="2 3">
    <name type="scientific">Naematelia encephala</name>
    <dbReference type="NCBI Taxonomy" id="71784"/>
    <lineage>
        <taxon>Eukaryota</taxon>
        <taxon>Fungi</taxon>
        <taxon>Dikarya</taxon>
        <taxon>Basidiomycota</taxon>
        <taxon>Agaricomycotina</taxon>
        <taxon>Tremellomycetes</taxon>
        <taxon>Tremellales</taxon>
        <taxon>Naemateliaceae</taxon>
        <taxon>Naematelia</taxon>
    </lineage>
</organism>
<proteinExistence type="predicted"/>
<dbReference type="PANTHER" id="PTHR35020">
    <property type="entry name" value="N-ACETYLGLUCOSAMINE-INDUCED PROTEIN 1"/>
    <property type="match status" value="1"/>
</dbReference>
<evidence type="ECO:0000256" key="1">
    <source>
        <dbReference type="SAM" id="MobiDB-lite"/>
    </source>
</evidence>
<dbReference type="OrthoDB" id="498286at2759"/>
<comment type="caution">
    <text evidence="2">The sequence shown here is derived from an EMBL/GenBank/DDBJ whole genome shotgun (WGS) entry which is preliminary data.</text>
</comment>
<name>A0A1Y2B6Y1_9TREE</name>
<dbReference type="InParanoid" id="A0A1Y2B6Y1"/>
<feature type="region of interest" description="Disordered" evidence="1">
    <location>
        <begin position="1"/>
        <end position="64"/>
    </location>
</feature>
<feature type="compositionally biased region" description="Polar residues" evidence="1">
    <location>
        <begin position="172"/>
        <end position="206"/>
    </location>
</feature>